<organism evidence="3 4">
    <name type="scientific">Dovyalis caffra</name>
    <dbReference type="NCBI Taxonomy" id="77055"/>
    <lineage>
        <taxon>Eukaryota</taxon>
        <taxon>Viridiplantae</taxon>
        <taxon>Streptophyta</taxon>
        <taxon>Embryophyta</taxon>
        <taxon>Tracheophyta</taxon>
        <taxon>Spermatophyta</taxon>
        <taxon>Magnoliopsida</taxon>
        <taxon>eudicotyledons</taxon>
        <taxon>Gunneridae</taxon>
        <taxon>Pentapetalae</taxon>
        <taxon>rosids</taxon>
        <taxon>fabids</taxon>
        <taxon>Malpighiales</taxon>
        <taxon>Salicaceae</taxon>
        <taxon>Flacourtieae</taxon>
        <taxon>Dovyalis</taxon>
    </lineage>
</organism>
<feature type="domain" description="Neprosin PEP catalytic" evidence="2">
    <location>
        <begin position="55"/>
        <end position="343"/>
    </location>
</feature>
<dbReference type="InterPro" id="IPR053168">
    <property type="entry name" value="Glutamic_endopeptidase"/>
</dbReference>
<dbReference type="EMBL" id="CAWUPB010001195">
    <property type="protein sequence ID" value="CAK7355050.1"/>
    <property type="molecule type" value="Genomic_DNA"/>
</dbReference>
<comment type="caution">
    <text evidence="3">The sequence shown here is derived from an EMBL/GenBank/DDBJ whole genome shotgun (WGS) entry which is preliminary data.</text>
</comment>
<dbReference type="Pfam" id="PF03080">
    <property type="entry name" value="Neprosin"/>
    <property type="match status" value="1"/>
</dbReference>
<dbReference type="PANTHER" id="PTHR31589">
    <property type="entry name" value="PROTEIN, PUTATIVE (DUF239)-RELATED-RELATED"/>
    <property type="match status" value="1"/>
</dbReference>
<dbReference type="InterPro" id="IPR025521">
    <property type="entry name" value="Neprosin_propep"/>
</dbReference>
<feature type="signal peptide" evidence="1">
    <location>
        <begin position="1"/>
        <end position="24"/>
    </location>
</feature>
<keyword evidence="4" id="KW-1185">Reference proteome</keyword>
<keyword evidence="1" id="KW-0732">Signal</keyword>
<evidence type="ECO:0000259" key="2">
    <source>
        <dbReference type="PROSITE" id="PS52045"/>
    </source>
</evidence>
<dbReference type="Proteomes" id="UP001314170">
    <property type="component" value="Unassembled WGS sequence"/>
</dbReference>
<evidence type="ECO:0000313" key="4">
    <source>
        <dbReference type="Proteomes" id="UP001314170"/>
    </source>
</evidence>
<dbReference type="PROSITE" id="PS52045">
    <property type="entry name" value="NEPROSIN_PEP_CD"/>
    <property type="match status" value="1"/>
</dbReference>
<evidence type="ECO:0000256" key="1">
    <source>
        <dbReference type="SAM" id="SignalP"/>
    </source>
</evidence>
<proteinExistence type="predicted"/>
<reference evidence="3 4" key="1">
    <citation type="submission" date="2024-01" db="EMBL/GenBank/DDBJ databases">
        <authorList>
            <person name="Waweru B."/>
        </authorList>
    </citation>
    <scope>NUCLEOTIDE SEQUENCE [LARGE SCALE GENOMIC DNA]</scope>
</reference>
<dbReference type="Pfam" id="PF14365">
    <property type="entry name" value="Neprosin_AP"/>
    <property type="match status" value="1"/>
</dbReference>
<gene>
    <name evidence="3" type="ORF">DCAF_LOCUS25471</name>
</gene>
<evidence type="ECO:0000313" key="3">
    <source>
        <dbReference type="EMBL" id="CAK7355050.1"/>
    </source>
</evidence>
<dbReference type="InterPro" id="IPR004314">
    <property type="entry name" value="Neprosin"/>
</dbReference>
<accession>A0AAV1SPZ2</accession>
<sequence length="343" mass="38261">MAREIITKMLKLAALLLTVSLLSSRYAVNGRTISIDVEVGKELEAIRKHSLQTINTEYGDIYDCVEISKQPSLHHPLLKDHEVKGVAAHINLYNPAVQEYQQSAAYVTVQNGNSDRVGIIQAGWMVYPHMNLDYQTRLFTQWDQIYPNGSRDHSYGTMYPGFVVVNKDIPVDAPFPIVSTVNGTQFFEWFMLTMVRGYTPQEELLTQSPSTQGKHKSIKHKDPLSGDWWWSIGDDNVRIGYWPKELFVGLQEGASIGIFGGLAETDYDALAPPMGSGVFEDGNYETTCHMKGVQVNIGNCFVSPYDDSVYVRQVRCYKADKQDVNGDYPVLFGGPGGSPASCV</sequence>
<protein>
    <recommendedName>
        <fullName evidence="2">Neprosin PEP catalytic domain-containing protein</fullName>
    </recommendedName>
</protein>
<feature type="chain" id="PRO_5043550431" description="Neprosin PEP catalytic domain-containing protein" evidence="1">
    <location>
        <begin position="25"/>
        <end position="343"/>
    </location>
</feature>
<dbReference type="AlphaFoldDB" id="A0AAV1SPZ2"/>
<name>A0AAV1SPZ2_9ROSI</name>
<dbReference type="PANTHER" id="PTHR31589:SF110">
    <property type="entry name" value="PROTEIN, PUTATIVE (DUF239)-RELATED"/>
    <property type="match status" value="1"/>
</dbReference>